<feature type="domain" description="Heterokaryon incompatibility" evidence="1">
    <location>
        <begin position="303"/>
        <end position="453"/>
    </location>
</feature>
<evidence type="ECO:0000259" key="1">
    <source>
        <dbReference type="Pfam" id="PF06985"/>
    </source>
</evidence>
<dbReference type="RefSeq" id="XP_024705393.1">
    <property type="nucleotide sequence ID" value="XM_024854560.1"/>
</dbReference>
<dbReference type="GeneID" id="36562266"/>
<dbReference type="VEuPathDB" id="FungiDB:P170DRAFT_508325"/>
<organism evidence="2 3">
    <name type="scientific">Aspergillus steynii IBT 23096</name>
    <dbReference type="NCBI Taxonomy" id="1392250"/>
    <lineage>
        <taxon>Eukaryota</taxon>
        <taxon>Fungi</taxon>
        <taxon>Dikarya</taxon>
        <taxon>Ascomycota</taxon>
        <taxon>Pezizomycotina</taxon>
        <taxon>Eurotiomycetes</taxon>
        <taxon>Eurotiomycetidae</taxon>
        <taxon>Eurotiales</taxon>
        <taxon>Aspergillaceae</taxon>
        <taxon>Aspergillus</taxon>
        <taxon>Aspergillus subgen. Circumdati</taxon>
    </lineage>
</organism>
<dbReference type="EMBL" id="MSFO01000003">
    <property type="protein sequence ID" value="PLB50091.1"/>
    <property type="molecule type" value="Genomic_DNA"/>
</dbReference>
<dbReference type="OrthoDB" id="405906at2759"/>
<comment type="caution">
    <text evidence="2">The sequence shown here is derived from an EMBL/GenBank/DDBJ whole genome shotgun (WGS) entry which is preliminary data.</text>
</comment>
<evidence type="ECO:0000313" key="3">
    <source>
        <dbReference type="Proteomes" id="UP000234275"/>
    </source>
</evidence>
<accession>A0A2I2GB34</accession>
<sequence>MEESHSEVVMDELMELMRTRGRLRYEEMERVRKDTTHKDTMPLDDELKEMIEVWRTGNEGEEENKKTPNALAENKDVREARGNFVSHIYINNRWGLFKNTKGKIEEWWIPDPPVLNEDDEEYLCDMCRHIDFKVIFSQRGIKGSKKSEKTSIHFEQLHPIFERESCAFCGLLARQIRADHDMSQFTPEQLRMCDFYLETLDEGPEAGLMLEVQYQLSVHQDEPYRFIIHWVNFASESGKMTPFHGLAICPTSVTFEACKTWLVICDKLHPIIRHSGTESKESQLRLIDVEENCVSKVDLPCRYVCLSYVWGGIDQVTLNSTTKYTLEERNGLHSDSICLSKTITDAIIATRKLGIRYIWIDALCIQQDDEQDLSINISNMAAIYGNAVLTVVASTNSDPTQGLPGVSSTPRAKEANYAVVQGLLLTVAMHDYRKPLIDLNKTVWNTRAWTFQERHLSQRLLFFTESETVFVCPHSVMFEDTQPMPQPYFESKEIASTIKNICMKWLTEVSRDEFIRKHKDTLEPDMLQRAMDSSIGLREVLNFRQLYQMDYQERGWKVLVEKRRNQHIYVHERYPGVLLDYPIPLPDEELLNHVCQDDTLQFLAYSASVRFCNMSELPFVQKPGQEAYLQLGLEDESRSANDRPSWQRIIYHQGYRAGFLMLNIPFDEIDLHSLSYKLVALSRDTLSEIAPPKDPKLYFMLGPVELQYHLGLSEMPQRNVTAQVPPPKENATPVKTPNSENGDAWWDHGRFQHDVFPIYNVLLVRDLRRHAERIGVGKVHWTALHHAGAKEDLIILK</sequence>
<dbReference type="InterPro" id="IPR010730">
    <property type="entry name" value="HET"/>
</dbReference>
<evidence type="ECO:0000313" key="2">
    <source>
        <dbReference type="EMBL" id="PLB50091.1"/>
    </source>
</evidence>
<reference evidence="2 3" key="1">
    <citation type="submission" date="2016-12" db="EMBL/GenBank/DDBJ databases">
        <title>The genomes of Aspergillus section Nigri reveals drivers in fungal speciation.</title>
        <authorList>
            <consortium name="DOE Joint Genome Institute"/>
            <person name="Vesth T.C."/>
            <person name="Nybo J."/>
            <person name="Theobald S."/>
            <person name="Brandl J."/>
            <person name="Frisvad J.C."/>
            <person name="Nielsen K.F."/>
            <person name="Lyhne E.K."/>
            <person name="Kogle M.E."/>
            <person name="Kuo A."/>
            <person name="Riley R."/>
            <person name="Clum A."/>
            <person name="Nolan M."/>
            <person name="Lipzen A."/>
            <person name="Salamov A."/>
            <person name="Henrissat B."/>
            <person name="Wiebenga A."/>
            <person name="De Vries R.P."/>
            <person name="Grigoriev I.V."/>
            <person name="Mortensen U.H."/>
            <person name="Andersen M.R."/>
            <person name="Baker S.E."/>
        </authorList>
    </citation>
    <scope>NUCLEOTIDE SEQUENCE [LARGE SCALE GENOMIC DNA]</scope>
    <source>
        <strain evidence="2 3">IBT 23096</strain>
    </source>
</reference>
<dbReference type="AlphaFoldDB" id="A0A2I2GB34"/>
<dbReference type="Proteomes" id="UP000234275">
    <property type="component" value="Unassembled WGS sequence"/>
</dbReference>
<gene>
    <name evidence="2" type="ORF">P170DRAFT_508325</name>
</gene>
<proteinExistence type="predicted"/>
<protein>
    <submittedName>
        <fullName evidence="2">HET-domain-containing protein</fullName>
    </submittedName>
</protein>
<dbReference type="Pfam" id="PF06985">
    <property type="entry name" value="HET"/>
    <property type="match status" value="1"/>
</dbReference>
<dbReference type="PANTHER" id="PTHR33112">
    <property type="entry name" value="DOMAIN PROTEIN, PUTATIVE-RELATED"/>
    <property type="match status" value="1"/>
</dbReference>
<name>A0A2I2GB34_9EURO</name>
<dbReference type="STRING" id="1392250.A0A2I2GB34"/>
<keyword evidence="3" id="KW-1185">Reference proteome</keyword>
<dbReference type="PANTHER" id="PTHR33112:SF12">
    <property type="entry name" value="HETEROKARYON INCOMPATIBILITY DOMAIN-CONTAINING PROTEIN"/>
    <property type="match status" value="1"/>
</dbReference>